<dbReference type="GO" id="GO:0000981">
    <property type="term" value="F:DNA-binding transcription factor activity, RNA polymerase II-specific"/>
    <property type="evidence" value="ECO:0007669"/>
    <property type="project" value="InterPro"/>
</dbReference>
<keyword evidence="3 5" id="KW-0539">Nucleus</keyword>
<feature type="domain" description="Homeobox" evidence="8">
    <location>
        <begin position="109"/>
        <end position="169"/>
    </location>
</feature>
<comment type="similarity">
    <text evidence="4">Belongs to the H2.0 homeobox family.</text>
</comment>
<dbReference type="SMART" id="SM00389">
    <property type="entry name" value="HOX"/>
    <property type="match status" value="1"/>
</dbReference>
<dbReference type="InterPro" id="IPR009057">
    <property type="entry name" value="Homeodomain-like_sf"/>
</dbReference>
<evidence type="ECO:0000256" key="2">
    <source>
        <dbReference type="ARBA" id="ARBA00023155"/>
    </source>
</evidence>
<reference evidence="9" key="3">
    <citation type="submission" date="2025-08" db="UniProtKB">
        <authorList>
            <consortium name="Ensembl"/>
        </authorList>
    </citation>
    <scope>IDENTIFICATION</scope>
</reference>
<dbReference type="InterPro" id="IPR000047">
    <property type="entry name" value="HTH_motif"/>
</dbReference>
<protein>
    <recommendedName>
        <fullName evidence="8">Homeobox domain-containing protein</fullName>
    </recommendedName>
</protein>
<dbReference type="Proteomes" id="UP000008144">
    <property type="component" value="Chromosome 3"/>
</dbReference>
<dbReference type="GO" id="GO:0005634">
    <property type="term" value="C:nucleus"/>
    <property type="evidence" value="ECO:0007669"/>
    <property type="project" value="UniProtKB-SubCell"/>
</dbReference>
<evidence type="ECO:0000313" key="10">
    <source>
        <dbReference type="Proteomes" id="UP000008144"/>
    </source>
</evidence>
<dbReference type="InterPro" id="IPR017970">
    <property type="entry name" value="Homeobox_CS"/>
</dbReference>
<evidence type="ECO:0000256" key="4">
    <source>
        <dbReference type="ARBA" id="ARBA00038504"/>
    </source>
</evidence>
<dbReference type="PANTHER" id="PTHR24331:SF0">
    <property type="entry name" value="DBX"/>
    <property type="match status" value="1"/>
</dbReference>
<name>F6W366_CIOIN</name>
<sequence length="197" mass="22811">ETIPKQQYEKPHLKFGVSTILSLDTISKNQSSLNSEKTQPPTDCQHGHVQDSHTQDLRSTLITQACHPYSQHPVTQYPHYVTHGTYVHSNPVAPILPTWYQGAVRGRGRRGMLRRAVFSDNQRKALEKKFQLQKYIGKPDRKKLALKLGLKDSQVKIWFQNRRMKWRNSQERQMISSSLSTENNKVQVLPIPKCVRE</sequence>
<dbReference type="EMBL" id="EAAA01001653">
    <property type="status" value="NOT_ANNOTATED_CDS"/>
    <property type="molecule type" value="Genomic_DNA"/>
</dbReference>
<comment type="subcellular location">
    <subcellularLocation>
        <location evidence="5 6">Nucleus</location>
    </subcellularLocation>
</comment>
<evidence type="ECO:0000256" key="6">
    <source>
        <dbReference type="RuleBase" id="RU000682"/>
    </source>
</evidence>
<dbReference type="PANTHER" id="PTHR24331">
    <property type="entry name" value="DBX"/>
    <property type="match status" value="1"/>
</dbReference>
<dbReference type="InParanoid" id="F6W366"/>
<dbReference type="GeneTree" id="ENSGT00950000183093"/>
<evidence type="ECO:0000259" key="8">
    <source>
        <dbReference type="PROSITE" id="PS50071"/>
    </source>
</evidence>
<reference evidence="9" key="4">
    <citation type="submission" date="2025-09" db="UniProtKB">
        <authorList>
            <consortium name="Ensembl"/>
        </authorList>
    </citation>
    <scope>IDENTIFICATION</scope>
</reference>
<dbReference type="HOGENOM" id="CLU_1386994_0_0_1"/>
<dbReference type="Gene3D" id="1.10.10.60">
    <property type="entry name" value="Homeodomain-like"/>
    <property type="match status" value="1"/>
</dbReference>
<dbReference type="Pfam" id="PF00046">
    <property type="entry name" value="Homeodomain"/>
    <property type="match status" value="1"/>
</dbReference>
<dbReference type="SUPFAM" id="SSF46689">
    <property type="entry name" value="Homeodomain-like"/>
    <property type="match status" value="1"/>
</dbReference>
<dbReference type="InterPro" id="IPR001356">
    <property type="entry name" value="HD"/>
</dbReference>
<evidence type="ECO:0000256" key="1">
    <source>
        <dbReference type="ARBA" id="ARBA00023125"/>
    </source>
</evidence>
<keyword evidence="2 5" id="KW-0371">Homeobox</keyword>
<dbReference type="AlphaFoldDB" id="F6W366"/>
<feature type="compositionally biased region" description="Polar residues" evidence="7">
    <location>
        <begin position="30"/>
        <end position="42"/>
    </location>
</feature>
<dbReference type="PROSITE" id="PS50071">
    <property type="entry name" value="HOMEOBOX_2"/>
    <property type="match status" value="1"/>
</dbReference>
<evidence type="ECO:0000256" key="5">
    <source>
        <dbReference type="PROSITE-ProRule" id="PRU00108"/>
    </source>
</evidence>
<accession>F6W366</accession>
<dbReference type="OMA" id="QERQMIS"/>
<evidence type="ECO:0000313" key="9">
    <source>
        <dbReference type="Ensembl" id="ENSCINP00000023789.2"/>
    </source>
</evidence>
<proteinExistence type="inferred from homology"/>
<dbReference type="PRINTS" id="PR00024">
    <property type="entry name" value="HOMEOBOX"/>
</dbReference>
<evidence type="ECO:0000256" key="3">
    <source>
        <dbReference type="ARBA" id="ARBA00023242"/>
    </source>
</evidence>
<feature type="region of interest" description="Disordered" evidence="7">
    <location>
        <begin position="30"/>
        <end position="52"/>
    </location>
</feature>
<reference evidence="10" key="1">
    <citation type="journal article" date="2002" name="Science">
        <title>The draft genome of Ciona intestinalis: insights into chordate and vertebrate origins.</title>
        <authorList>
            <person name="Dehal P."/>
            <person name="Satou Y."/>
            <person name="Campbell R.K."/>
            <person name="Chapman J."/>
            <person name="Degnan B."/>
            <person name="De Tomaso A."/>
            <person name="Davidson B."/>
            <person name="Di Gregorio A."/>
            <person name="Gelpke M."/>
            <person name="Goodstein D.M."/>
            <person name="Harafuji N."/>
            <person name="Hastings K.E."/>
            <person name="Ho I."/>
            <person name="Hotta K."/>
            <person name="Huang W."/>
            <person name="Kawashima T."/>
            <person name="Lemaire P."/>
            <person name="Martinez D."/>
            <person name="Meinertzhagen I.A."/>
            <person name="Necula S."/>
            <person name="Nonaka M."/>
            <person name="Putnam N."/>
            <person name="Rash S."/>
            <person name="Saiga H."/>
            <person name="Satake M."/>
            <person name="Terry A."/>
            <person name="Yamada L."/>
            <person name="Wang H.G."/>
            <person name="Awazu S."/>
            <person name="Azumi K."/>
            <person name="Boore J."/>
            <person name="Branno M."/>
            <person name="Chin-Bow S."/>
            <person name="DeSantis R."/>
            <person name="Doyle S."/>
            <person name="Francino P."/>
            <person name="Keys D.N."/>
            <person name="Haga S."/>
            <person name="Hayashi H."/>
            <person name="Hino K."/>
            <person name="Imai K.S."/>
            <person name="Inaba K."/>
            <person name="Kano S."/>
            <person name="Kobayashi K."/>
            <person name="Kobayashi M."/>
            <person name="Lee B.I."/>
            <person name="Makabe K.W."/>
            <person name="Manohar C."/>
            <person name="Matassi G."/>
            <person name="Medina M."/>
            <person name="Mochizuki Y."/>
            <person name="Mount S."/>
            <person name="Morishita T."/>
            <person name="Miura S."/>
            <person name="Nakayama A."/>
            <person name="Nishizaka S."/>
            <person name="Nomoto H."/>
            <person name="Ohta F."/>
            <person name="Oishi K."/>
            <person name="Rigoutsos I."/>
            <person name="Sano M."/>
            <person name="Sasaki A."/>
            <person name="Sasakura Y."/>
            <person name="Shoguchi E."/>
            <person name="Shin-i T."/>
            <person name="Spagnuolo A."/>
            <person name="Stainier D."/>
            <person name="Suzuki M.M."/>
            <person name="Tassy O."/>
            <person name="Takatori N."/>
            <person name="Tokuoka M."/>
            <person name="Yagi K."/>
            <person name="Yoshizaki F."/>
            <person name="Wada S."/>
            <person name="Zhang C."/>
            <person name="Hyatt P.D."/>
            <person name="Larimer F."/>
            <person name="Detter C."/>
            <person name="Doggett N."/>
            <person name="Glavina T."/>
            <person name="Hawkins T."/>
            <person name="Richardson P."/>
            <person name="Lucas S."/>
            <person name="Kohara Y."/>
            <person name="Levine M."/>
            <person name="Satoh N."/>
            <person name="Rokhsar D.S."/>
        </authorList>
    </citation>
    <scope>NUCLEOTIDE SEQUENCE [LARGE SCALE GENOMIC DNA]</scope>
</reference>
<dbReference type="InterPro" id="IPR020479">
    <property type="entry name" value="HD_metazoa"/>
</dbReference>
<dbReference type="CDD" id="cd00086">
    <property type="entry name" value="homeodomain"/>
    <property type="match status" value="1"/>
</dbReference>
<dbReference type="PRINTS" id="PR00031">
    <property type="entry name" value="HTHREPRESSR"/>
</dbReference>
<dbReference type="FunFam" id="1.10.10.60:FF:000769">
    <property type="match status" value="1"/>
</dbReference>
<feature type="DNA-binding region" description="Homeobox" evidence="5">
    <location>
        <begin position="111"/>
        <end position="170"/>
    </location>
</feature>
<dbReference type="PROSITE" id="PS00027">
    <property type="entry name" value="HOMEOBOX_1"/>
    <property type="match status" value="1"/>
</dbReference>
<reference evidence="9" key="2">
    <citation type="journal article" date="2008" name="Genome Biol.">
        <title>Improved genome assembly and evidence-based global gene model set for the chordate Ciona intestinalis: new insight into intron and operon populations.</title>
        <authorList>
            <person name="Satou Y."/>
            <person name="Mineta K."/>
            <person name="Ogasawara M."/>
            <person name="Sasakura Y."/>
            <person name="Shoguchi E."/>
            <person name="Ueno K."/>
            <person name="Yamada L."/>
            <person name="Matsumoto J."/>
            <person name="Wasserscheid J."/>
            <person name="Dewar K."/>
            <person name="Wiley G.B."/>
            <person name="Macmil S.L."/>
            <person name="Roe B.A."/>
            <person name="Zeller R.W."/>
            <person name="Hastings K.E."/>
            <person name="Lemaire P."/>
            <person name="Lindquist E."/>
            <person name="Endo T."/>
            <person name="Hotta K."/>
            <person name="Inaba K."/>
        </authorList>
    </citation>
    <scope>NUCLEOTIDE SEQUENCE [LARGE SCALE GENOMIC DNA]</scope>
    <source>
        <strain evidence="9">wild type</strain>
    </source>
</reference>
<organism evidence="9 10">
    <name type="scientific">Ciona intestinalis</name>
    <name type="common">Transparent sea squirt</name>
    <name type="synonym">Ascidia intestinalis</name>
    <dbReference type="NCBI Taxonomy" id="7719"/>
    <lineage>
        <taxon>Eukaryota</taxon>
        <taxon>Metazoa</taxon>
        <taxon>Chordata</taxon>
        <taxon>Tunicata</taxon>
        <taxon>Ascidiacea</taxon>
        <taxon>Phlebobranchia</taxon>
        <taxon>Cionidae</taxon>
        <taxon>Ciona</taxon>
    </lineage>
</organism>
<keyword evidence="1 5" id="KW-0238">DNA-binding</keyword>
<dbReference type="Ensembl" id="ENSCINT00000024035.2">
    <property type="protein sequence ID" value="ENSCINP00000023789.2"/>
    <property type="gene ID" value="ENSCING00000012835.2"/>
</dbReference>
<evidence type="ECO:0000256" key="7">
    <source>
        <dbReference type="SAM" id="MobiDB-lite"/>
    </source>
</evidence>
<dbReference type="InterPro" id="IPR051662">
    <property type="entry name" value="H2.0_Homeobox_NeuralPatt"/>
</dbReference>
<keyword evidence="10" id="KW-1185">Reference proteome</keyword>
<dbReference type="GO" id="GO:0003677">
    <property type="term" value="F:DNA binding"/>
    <property type="evidence" value="ECO:0007669"/>
    <property type="project" value="UniProtKB-UniRule"/>
</dbReference>